<evidence type="ECO:0000313" key="1">
    <source>
        <dbReference type="EMBL" id="RNM24771.1"/>
    </source>
</evidence>
<name>A0ABX9WYW2_9GAMM</name>
<dbReference type="EMBL" id="RJLS01000008">
    <property type="protein sequence ID" value="RNM24771.1"/>
    <property type="molecule type" value="Genomic_DNA"/>
</dbReference>
<organism evidence="1 2">
    <name type="scientific">Dickeya undicola</name>
    <dbReference type="NCBI Taxonomy" id="1577887"/>
    <lineage>
        <taxon>Bacteria</taxon>
        <taxon>Pseudomonadati</taxon>
        <taxon>Pseudomonadota</taxon>
        <taxon>Gammaproteobacteria</taxon>
        <taxon>Enterobacterales</taxon>
        <taxon>Pectobacteriaceae</taxon>
        <taxon>Dickeya</taxon>
    </lineage>
</organism>
<reference evidence="1 2" key="1">
    <citation type="submission" date="2018-11" db="EMBL/GenBank/DDBJ databases">
        <title>Characterization of surface water Dickeya isolates.</title>
        <authorList>
            <person name="Van Gijsegem F."/>
            <person name="Pedron J."/>
        </authorList>
    </citation>
    <scope>NUCLEOTIDE SEQUENCE [LARGE SCALE GENOMIC DNA]</scope>
    <source>
        <strain evidence="1 2">FVG10-MFV-A16</strain>
    </source>
</reference>
<sequence length="85" mass="10048">MNAHATKSALHRTRLRFLDHKDFSVLFFYKTQRQPVPPLGFCGRMPTENSERNFSVFQFFGSRKDRFEIATVRNKRVLCGFGQFE</sequence>
<keyword evidence="2" id="KW-1185">Reference proteome</keyword>
<protein>
    <submittedName>
        <fullName evidence="1">Uncharacterized protein</fullName>
    </submittedName>
</protein>
<gene>
    <name evidence="1" type="ORF">EFS38_07945</name>
</gene>
<dbReference type="Proteomes" id="UP000271870">
    <property type="component" value="Unassembled WGS sequence"/>
</dbReference>
<comment type="caution">
    <text evidence="1">The sequence shown here is derived from an EMBL/GenBank/DDBJ whole genome shotgun (WGS) entry which is preliminary data.</text>
</comment>
<proteinExistence type="predicted"/>
<evidence type="ECO:0000313" key="2">
    <source>
        <dbReference type="Proteomes" id="UP000271870"/>
    </source>
</evidence>
<accession>A0ABX9WYW2</accession>